<evidence type="ECO:0000313" key="2">
    <source>
        <dbReference type="Proteomes" id="UP000712281"/>
    </source>
</evidence>
<protein>
    <submittedName>
        <fullName evidence="1">Uncharacterized protein</fullName>
    </submittedName>
</protein>
<dbReference type="Proteomes" id="UP000712281">
    <property type="component" value="Unassembled WGS sequence"/>
</dbReference>
<dbReference type="AlphaFoldDB" id="A0A8S9IHV4"/>
<comment type="caution">
    <text evidence="1">The sequence shown here is derived from an EMBL/GenBank/DDBJ whole genome shotgun (WGS) entry which is preliminary data.</text>
</comment>
<proteinExistence type="predicted"/>
<dbReference type="EMBL" id="QGKW02001911">
    <property type="protein sequence ID" value="KAF2568767.1"/>
    <property type="molecule type" value="Genomic_DNA"/>
</dbReference>
<evidence type="ECO:0000313" key="1">
    <source>
        <dbReference type="EMBL" id="KAF2568767.1"/>
    </source>
</evidence>
<gene>
    <name evidence="1" type="ORF">F2Q68_00024707</name>
</gene>
<name>A0A8S9IHV4_BRACR</name>
<sequence length="62" mass="7151">MSSPTRIFKFPNLRLIRREIRSGERFVPARDSTIPARDSTIPARDSTIPARFDDFNDFPGEI</sequence>
<organism evidence="1 2">
    <name type="scientific">Brassica cretica</name>
    <name type="common">Mustard</name>
    <dbReference type="NCBI Taxonomy" id="69181"/>
    <lineage>
        <taxon>Eukaryota</taxon>
        <taxon>Viridiplantae</taxon>
        <taxon>Streptophyta</taxon>
        <taxon>Embryophyta</taxon>
        <taxon>Tracheophyta</taxon>
        <taxon>Spermatophyta</taxon>
        <taxon>Magnoliopsida</taxon>
        <taxon>eudicotyledons</taxon>
        <taxon>Gunneridae</taxon>
        <taxon>Pentapetalae</taxon>
        <taxon>rosids</taxon>
        <taxon>malvids</taxon>
        <taxon>Brassicales</taxon>
        <taxon>Brassicaceae</taxon>
        <taxon>Brassiceae</taxon>
        <taxon>Brassica</taxon>
    </lineage>
</organism>
<accession>A0A8S9IHV4</accession>
<reference evidence="1" key="1">
    <citation type="submission" date="2019-12" db="EMBL/GenBank/DDBJ databases">
        <title>Genome sequencing and annotation of Brassica cretica.</title>
        <authorList>
            <person name="Studholme D.J."/>
            <person name="Sarris P.F."/>
        </authorList>
    </citation>
    <scope>NUCLEOTIDE SEQUENCE</scope>
    <source>
        <strain evidence="1">PFS-001/15</strain>
        <tissue evidence="1">Leaf</tissue>
    </source>
</reference>